<keyword evidence="2 7" id="KW-0813">Transport</keyword>
<dbReference type="InterPro" id="IPR035906">
    <property type="entry name" value="MetI-like_sf"/>
</dbReference>
<evidence type="ECO:0000256" key="3">
    <source>
        <dbReference type="ARBA" id="ARBA00022475"/>
    </source>
</evidence>
<reference evidence="10" key="2">
    <citation type="journal article" date="2021" name="PeerJ">
        <title>Extensive microbial diversity within the chicken gut microbiome revealed by metagenomics and culture.</title>
        <authorList>
            <person name="Gilroy R."/>
            <person name="Ravi A."/>
            <person name="Getino M."/>
            <person name="Pursley I."/>
            <person name="Horton D.L."/>
            <person name="Alikhan N.F."/>
            <person name="Baker D."/>
            <person name="Gharbi K."/>
            <person name="Hall N."/>
            <person name="Watson M."/>
            <person name="Adriaenssens E.M."/>
            <person name="Foster-Nyarko E."/>
            <person name="Jarju S."/>
            <person name="Secka A."/>
            <person name="Antonio M."/>
            <person name="Oren A."/>
            <person name="Chaudhuri R.R."/>
            <person name="La Ragione R."/>
            <person name="Hildebrand F."/>
            <person name="Pallen M.J."/>
        </authorList>
    </citation>
    <scope>NUCLEOTIDE SEQUENCE</scope>
    <source>
        <strain evidence="10">ChiGjej1B1-24693</strain>
    </source>
</reference>
<feature type="domain" description="ABC transmembrane type-1" evidence="9">
    <location>
        <begin position="115"/>
        <end position="305"/>
    </location>
</feature>
<dbReference type="PANTHER" id="PTHR43744">
    <property type="entry name" value="ABC TRANSPORTER PERMEASE PROTEIN MG189-RELATED-RELATED"/>
    <property type="match status" value="1"/>
</dbReference>
<evidence type="ECO:0000256" key="7">
    <source>
        <dbReference type="RuleBase" id="RU363032"/>
    </source>
</evidence>
<dbReference type="EMBL" id="DVLP01000300">
    <property type="protein sequence ID" value="HIT75919.1"/>
    <property type="molecule type" value="Genomic_DNA"/>
</dbReference>
<proteinExistence type="inferred from homology"/>
<evidence type="ECO:0000313" key="11">
    <source>
        <dbReference type="Proteomes" id="UP000886842"/>
    </source>
</evidence>
<comment type="similarity">
    <text evidence="7">Belongs to the binding-protein-dependent transport system permease family.</text>
</comment>
<dbReference type="InterPro" id="IPR000515">
    <property type="entry name" value="MetI-like"/>
</dbReference>
<reference evidence="10" key="1">
    <citation type="submission" date="2020-10" db="EMBL/GenBank/DDBJ databases">
        <authorList>
            <person name="Gilroy R."/>
        </authorList>
    </citation>
    <scope>NUCLEOTIDE SEQUENCE</scope>
    <source>
        <strain evidence="10">ChiGjej1B1-24693</strain>
    </source>
</reference>
<keyword evidence="5 7" id="KW-1133">Transmembrane helix</keyword>
<organism evidence="10 11">
    <name type="scientific">Candidatus Avipropionibacterium avicola</name>
    <dbReference type="NCBI Taxonomy" id="2840701"/>
    <lineage>
        <taxon>Bacteria</taxon>
        <taxon>Bacillati</taxon>
        <taxon>Actinomycetota</taxon>
        <taxon>Actinomycetes</taxon>
        <taxon>Propionibacteriales</taxon>
        <taxon>Propionibacteriaceae</taxon>
        <taxon>Propionibacteriaceae incertae sedis</taxon>
        <taxon>Candidatus Avipropionibacterium</taxon>
    </lineage>
</organism>
<evidence type="ECO:0000313" key="10">
    <source>
        <dbReference type="EMBL" id="HIT75919.1"/>
    </source>
</evidence>
<evidence type="ECO:0000256" key="2">
    <source>
        <dbReference type="ARBA" id="ARBA00022448"/>
    </source>
</evidence>
<sequence>MTAITPAGLADEATPGQDLPGQPKRRRQRTSGWMAEIPQRGPRRTKALIGLTVRSVVLWGFSLIFLMPFVWMVISSLKRNIDVFTFPIQWIPDPVVWSNYYHVWVDGNPPMARFFANSLTVSGIGLFGDLLTSSMAGYAFARLHFAGRDKVFLLYLATAVIPGQLLLVPRFMFFQQMGLYDTLWALILPGVFTVFGTFLMRQAFLAAPPELGEAARIDGAGEWRVFWNIYLPQVRPTLAALAIISFVGSWNDYEGPLVMLSTAENYTVPLGLTRFVDAEGGLSAGFAMAASVSSVLPLFILFMMFQRNFVAALAHTGIK</sequence>
<protein>
    <submittedName>
        <fullName evidence="10">Carbohydrate ABC transporter permease</fullName>
    </submittedName>
</protein>
<feature type="transmembrane region" description="Helical" evidence="7">
    <location>
        <begin position="183"/>
        <end position="204"/>
    </location>
</feature>
<evidence type="ECO:0000256" key="6">
    <source>
        <dbReference type="ARBA" id="ARBA00023136"/>
    </source>
</evidence>
<dbReference type="PANTHER" id="PTHR43744:SF12">
    <property type="entry name" value="ABC TRANSPORTER PERMEASE PROTEIN MG189-RELATED"/>
    <property type="match status" value="1"/>
</dbReference>
<feature type="transmembrane region" description="Helical" evidence="7">
    <location>
        <begin position="152"/>
        <end position="171"/>
    </location>
</feature>
<dbReference type="GO" id="GO:0005886">
    <property type="term" value="C:plasma membrane"/>
    <property type="evidence" value="ECO:0007669"/>
    <property type="project" value="UniProtKB-SubCell"/>
</dbReference>
<keyword evidence="6 7" id="KW-0472">Membrane</keyword>
<feature type="transmembrane region" description="Helical" evidence="7">
    <location>
        <begin position="48"/>
        <end position="74"/>
    </location>
</feature>
<gene>
    <name evidence="10" type="ORF">IAA98_10060</name>
</gene>
<name>A0A9D1KM40_9ACTN</name>
<feature type="transmembrane region" description="Helical" evidence="7">
    <location>
        <begin position="225"/>
        <end position="250"/>
    </location>
</feature>
<dbReference type="Gene3D" id="1.10.3720.10">
    <property type="entry name" value="MetI-like"/>
    <property type="match status" value="1"/>
</dbReference>
<dbReference type="CDD" id="cd06261">
    <property type="entry name" value="TM_PBP2"/>
    <property type="match status" value="1"/>
</dbReference>
<dbReference type="Pfam" id="PF00528">
    <property type="entry name" value="BPD_transp_1"/>
    <property type="match status" value="1"/>
</dbReference>
<feature type="transmembrane region" description="Helical" evidence="7">
    <location>
        <begin position="282"/>
        <end position="305"/>
    </location>
</feature>
<accession>A0A9D1KM40</accession>
<evidence type="ECO:0000256" key="8">
    <source>
        <dbReference type="SAM" id="MobiDB-lite"/>
    </source>
</evidence>
<dbReference type="AlphaFoldDB" id="A0A9D1KM40"/>
<dbReference type="GO" id="GO:0055085">
    <property type="term" value="P:transmembrane transport"/>
    <property type="evidence" value="ECO:0007669"/>
    <property type="project" value="InterPro"/>
</dbReference>
<feature type="transmembrane region" description="Helical" evidence="7">
    <location>
        <begin position="114"/>
        <end position="140"/>
    </location>
</feature>
<keyword evidence="3" id="KW-1003">Cell membrane</keyword>
<keyword evidence="4 7" id="KW-0812">Transmembrane</keyword>
<comment type="subcellular location">
    <subcellularLocation>
        <location evidence="1 7">Cell membrane</location>
        <topology evidence="1 7">Multi-pass membrane protein</topology>
    </subcellularLocation>
</comment>
<evidence type="ECO:0000256" key="1">
    <source>
        <dbReference type="ARBA" id="ARBA00004651"/>
    </source>
</evidence>
<comment type="caution">
    <text evidence="10">The sequence shown here is derived from an EMBL/GenBank/DDBJ whole genome shotgun (WGS) entry which is preliminary data.</text>
</comment>
<feature type="region of interest" description="Disordered" evidence="8">
    <location>
        <begin position="1"/>
        <end position="36"/>
    </location>
</feature>
<evidence type="ECO:0000259" key="9">
    <source>
        <dbReference type="PROSITE" id="PS50928"/>
    </source>
</evidence>
<dbReference type="SUPFAM" id="SSF161098">
    <property type="entry name" value="MetI-like"/>
    <property type="match status" value="1"/>
</dbReference>
<dbReference type="Proteomes" id="UP000886842">
    <property type="component" value="Unassembled WGS sequence"/>
</dbReference>
<evidence type="ECO:0000256" key="5">
    <source>
        <dbReference type="ARBA" id="ARBA00022989"/>
    </source>
</evidence>
<evidence type="ECO:0000256" key="4">
    <source>
        <dbReference type="ARBA" id="ARBA00022692"/>
    </source>
</evidence>
<dbReference type="PROSITE" id="PS50928">
    <property type="entry name" value="ABC_TM1"/>
    <property type="match status" value="1"/>
</dbReference>